<evidence type="ECO:0000259" key="5">
    <source>
        <dbReference type="Pfam" id="PF00135"/>
    </source>
</evidence>
<protein>
    <recommendedName>
        <fullName evidence="3">Carboxylic ester hydrolase</fullName>
        <ecNumber evidence="3">3.1.1.-</ecNumber>
    </recommendedName>
</protein>
<sequence length="507" mass="53511">MPRRRRWALLPAVLVCALLSGCFLADDGDPVSVEVEGGELQGVARDDVRAYRGIPYAAPPVGDLRWRPPEPAAGWEGERDAEEFGDSCPQPGAEGGLAEGTSEDCLYLNVWRPDTEADDLPVMVWLHGGGLTLGNGDLTDEIVRGTVADGVVLVSLNYRLGRLGYLAHPALAAEQEADGEEQVANFGLLDQVAALEWVQENIGEFGGDPHQVTIFGISAGGASVNFLMSSPRTEGLFARAVTGSGLGNEVTPTYEAAAEEGAAVMGSLPGGDTDDAAALRELDVEEVALLPTYQLANQAPVLDSVLPASVSDTFAAGDEAPVPWIVGTTDRELLDPSFTFLGVDPVALRQTFVAGLEESALAAYGNAGTFDAHFLNDLVFTEPAARLAQQHAERAPTWRYRFSITSEEGRAANDGAVHGADYPYVFGDTEGDPQTPGSGALAEQVNECWTTFATTATPDCGVDWPQADDGALLDFTLEGPVVEEVDPWVARLEVAAQALVRAGVGTE</sequence>
<comment type="similarity">
    <text evidence="1 3">Belongs to the type-B carboxylesterase/lipase family.</text>
</comment>
<dbReference type="InterPro" id="IPR019819">
    <property type="entry name" value="Carboxylesterase_B_CS"/>
</dbReference>
<dbReference type="PROSITE" id="PS51257">
    <property type="entry name" value="PROKAR_LIPOPROTEIN"/>
    <property type="match status" value="1"/>
</dbReference>
<dbReference type="InterPro" id="IPR050309">
    <property type="entry name" value="Type-B_Carboxylest/Lipase"/>
</dbReference>
<dbReference type="PANTHER" id="PTHR11559">
    <property type="entry name" value="CARBOXYLESTERASE"/>
    <property type="match status" value="1"/>
</dbReference>
<feature type="domain" description="Carboxylesterase type B" evidence="5">
    <location>
        <begin position="32"/>
        <end position="334"/>
    </location>
</feature>
<accession>A0ABP8VWM3</accession>
<evidence type="ECO:0000313" key="7">
    <source>
        <dbReference type="Proteomes" id="UP001500621"/>
    </source>
</evidence>
<evidence type="ECO:0000256" key="3">
    <source>
        <dbReference type="RuleBase" id="RU361235"/>
    </source>
</evidence>
<organism evidence="6 7">
    <name type="scientific">Nocardioides nanhaiensis</name>
    <dbReference type="NCBI Taxonomy" id="1476871"/>
    <lineage>
        <taxon>Bacteria</taxon>
        <taxon>Bacillati</taxon>
        <taxon>Actinomycetota</taxon>
        <taxon>Actinomycetes</taxon>
        <taxon>Propionibacteriales</taxon>
        <taxon>Nocardioidaceae</taxon>
        <taxon>Nocardioides</taxon>
    </lineage>
</organism>
<gene>
    <name evidence="6" type="ORF">GCM10023226_07470</name>
</gene>
<feature type="domain" description="Carboxylesterase type B" evidence="5">
    <location>
        <begin position="373"/>
        <end position="468"/>
    </location>
</feature>
<keyword evidence="2 3" id="KW-0378">Hydrolase</keyword>
<dbReference type="RefSeq" id="WP_345262772.1">
    <property type="nucleotide sequence ID" value="NZ_BAABIM010000001.1"/>
</dbReference>
<dbReference type="Proteomes" id="UP001500621">
    <property type="component" value="Unassembled WGS sequence"/>
</dbReference>
<feature type="region of interest" description="Disordered" evidence="4">
    <location>
        <begin position="72"/>
        <end position="99"/>
    </location>
</feature>
<comment type="caution">
    <text evidence="6">The sequence shown here is derived from an EMBL/GenBank/DDBJ whole genome shotgun (WGS) entry which is preliminary data.</text>
</comment>
<dbReference type="PROSITE" id="PS00122">
    <property type="entry name" value="CARBOXYLESTERASE_B_1"/>
    <property type="match status" value="1"/>
</dbReference>
<feature type="chain" id="PRO_5044960402" description="Carboxylic ester hydrolase" evidence="3">
    <location>
        <begin position="26"/>
        <end position="507"/>
    </location>
</feature>
<dbReference type="Pfam" id="PF00135">
    <property type="entry name" value="COesterase"/>
    <property type="match status" value="2"/>
</dbReference>
<reference evidence="7" key="1">
    <citation type="journal article" date="2019" name="Int. J. Syst. Evol. Microbiol.">
        <title>The Global Catalogue of Microorganisms (GCM) 10K type strain sequencing project: providing services to taxonomists for standard genome sequencing and annotation.</title>
        <authorList>
            <consortium name="The Broad Institute Genomics Platform"/>
            <consortium name="The Broad Institute Genome Sequencing Center for Infectious Disease"/>
            <person name="Wu L."/>
            <person name="Ma J."/>
        </authorList>
    </citation>
    <scope>NUCLEOTIDE SEQUENCE [LARGE SCALE GENOMIC DNA]</scope>
    <source>
        <strain evidence="7">JCM 18127</strain>
    </source>
</reference>
<name>A0ABP8VWM3_9ACTN</name>
<dbReference type="InterPro" id="IPR002018">
    <property type="entry name" value="CarbesteraseB"/>
</dbReference>
<dbReference type="InterPro" id="IPR029058">
    <property type="entry name" value="AB_hydrolase_fold"/>
</dbReference>
<feature type="signal peptide" evidence="3">
    <location>
        <begin position="1"/>
        <end position="25"/>
    </location>
</feature>
<dbReference type="EMBL" id="BAABIM010000001">
    <property type="protein sequence ID" value="GAA4673020.1"/>
    <property type="molecule type" value="Genomic_DNA"/>
</dbReference>
<evidence type="ECO:0000256" key="4">
    <source>
        <dbReference type="SAM" id="MobiDB-lite"/>
    </source>
</evidence>
<dbReference type="SUPFAM" id="SSF53474">
    <property type="entry name" value="alpha/beta-Hydrolases"/>
    <property type="match status" value="1"/>
</dbReference>
<keyword evidence="7" id="KW-1185">Reference proteome</keyword>
<evidence type="ECO:0000256" key="1">
    <source>
        <dbReference type="ARBA" id="ARBA00005964"/>
    </source>
</evidence>
<dbReference type="Gene3D" id="3.40.50.1820">
    <property type="entry name" value="alpha/beta hydrolase"/>
    <property type="match status" value="1"/>
</dbReference>
<keyword evidence="3" id="KW-0732">Signal</keyword>
<dbReference type="PROSITE" id="PS00941">
    <property type="entry name" value="CARBOXYLESTERASE_B_2"/>
    <property type="match status" value="1"/>
</dbReference>
<dbReference type="EC" id="3.1.1.-" evidence="3"/>
<evidence type="ECO:0000256" key="2">
    <source>
        <dbReference type="ARBA" id="ARBA00022801"/>
    </source>
</evidence>
<evidence type="ECO:0000313" key="6">
    <source>
        <dbReference type="EMBL" id="GAA4673020.1"/>
    </source>
</evidence>
<dbReference type="InterPro" id="IPR019826">
    <property type="entry name" value="Carboxylesterase_B_AS"/>
</dbReference>
<proteinExistence type="inferred from homology"/>